<organism evidence="2 3">
    <name type="scientific">Saccharomonospora viridis</name>
    <dbReference type="NCBI Taxonomy" id="1852"/>
    <lineage>
        <taxon>Bacteria</taxon>
        <taxon>Bacillati</taxon>
        <taxon>Actinomycetota</taxon>
        <taxon>Actinomycetes</taxon>
        <taxon>Pseudonocardiales</taxon>
        <taxon>Pseudonocardiaceae</taxon>
        <taxon>Saccharomonospora</taxon>
    </lineage>
</organism>
<evidence type="ECO:0000313" key="3">
    <source>
        <dbReference type="Proteomes" id="UP000030848"/>
    </source>
</evidence>
<dbReference type="Proteomes" id="UP000030848">
    <property type="component" value="Unassembled WGS sequence"/>
</dbReference>
<gene>
    <name evidence="2" type="ORF">MINT15_02830</name>
</gene>
<comment type="caution">
    <text evidence="2">The sequence shown here is derived from an EMBL/GenBank/DDBJ whole genome shotgun (WGS) entry which is preliminary data.</text>
</comment>
<dbReference type="AlphaFoldDB" id="A0A837DFB1"/>
<protein>
    <recommendedName>
        <fullName evidence="1">DUF5919 domain-containing protein</fullName>
    </recommendedName>
</protein>
<accession>A0A837DFB1</accession>
<dbReference type="OrthoDB" id="4319500at2"/>
<proteinExistence type="predicted"/>
<evidence type="ECO:0000259" key="1">
    <source>
        <dbReference type="Pfam" id="PF19319"/>
    </source>
</evidence>
<sequence>MADKPIALKVLLRQKHLQGHRAFCKEYDKLAEQIEPELVGSWPSRAQFYRWLARDLQGLPYAHHCRILEAMFPGWTAEQLFQEHTGDIILGSGALPTARDNVVHSPKPVMPSSQGMADVTAVFPSRSTFSHELPPHKLFDGAKRIGMVGLSLNLLCQNYPDRFLLDLLESGTVVQCLFLDPSGRYIKEREREESHLEGVLSTLTRLNIQTLQRLHDKLSSGARENLRIRTYDEAVRFNITVIDDATCVVQPYLPDARGVESPTFVIEKQQTGPPGLFETFSRVFESMWARSKEITT</sequence>
<dbReference type="EMBL" id="JRZE01000001">
    <property type="protein sequence ID" value="KHF45982.1"/>
    <property type="molecule type" value="Genomic_DNA"/>
</dbReference>
<dbReference type="RefSeq" id="WP_015787317.1">
    <property type="nucleotide sequence ID" value="NZ_CALJZO010000022.1"/>
</dbReference>
<name>A0A837DFB1_9PSEU</name>
<evidence type="ECO:0000313" key="2">
    <source>
        <dbReference type="EMBL" id="KHF45982.1"/>
    </source>
</evidence>
<feature type="domain" description="DUF5919" evidence="1">
    <location>
        <begin position="147"/>
        <end position="294"/>
    </location>
</feature>
<dbReference type="Pfam" id="PF19319">
    <property type="entry name" value="DUF5919"/>
    <property type="match status" value="1"/>
</dbReference>
<dbReference type="InterPro" id="IPR045697">
    <property type="entry name" value="DUF5919"/>
</dbReference>
<dbReference type="OMA" id="AQFYRWL"/>
<reference evidence="2 3" key="1">
    <citation type="submission" date="2014-10" db="EMBL/GenBank/DDBJ databases">
        <title>Genome sequence of Micropolyspora internatus JCM3315.</title>
        <authorList>
            <person name="Shin S.-K."/>
            <person name="Yi H."/>
        </authorList>
    </citation>
    <scope>NUCLEOTIDE SEQUENCE [LARGE SCALE GENOMIC DNA]</scope>
    <source>
        <strain evidence="2 3">JCM 3315</strain>
    </source>
</reference>